<keyword evidence="2" id="KW-0812">Transmembrane</keyword>
<organism evidence="3 4">
    <name type="scientific">Verruconis gallopava</name>
    <dbReference type="NCBI Taxonomy" id="253628"/>
    <lineage>
        <taxon>Eukaryota</taxon>
        <taxon>Fungi</taxon>
        <taxon>Dikarya</taxon>
        <taxon>Ascomycota</taxon>
        <taxon>Pezizomycotina</taxon>
        <taxon>Dothideomycetes</taxon>
        <taxon>Pleosporomycetidae</taxon>
        <taxon>Venturiales</taxon>
        <taxon>Sympoventuriaceae</taxon>
        <taxon>Verruconis</taxon>
    </lineage>
</organism>
<dbReference type="VEuPathDB" id="FungiDB:PV09_00245"/>
<dbReference type="PANTHER" id="PTHR35896:SF3">
    <property type="entry name" value="MAJOR FACILITATOR SUPERFAMILY TRANSPORTER"/>
    <property type="match status" value="1"/>
</dbReference>
<dbReference type="EMBL" id="KN847529">
    <property type="protein sequence ID" value="KIW09344.1"/>
    <property type="molecule type" value="Genomic_DNA"/>
</dbReference>
<feature type="transmembrane region" description="Helical" evidence="2">
    <location>
        <begin position="56"/>
        <end position="88"/>
    </location>
</feature>
<feature type="region of interest" description="Disordered" evidence="1">
    <location>
        <begin position="19"/>
        <end position="46"/>
    </location>
</feature>
<dbReference type="PANTHER" id="PTHR35896">
    <property type="entry name" value="IG-LIKE DOMAIN-CONTAINING PROTEIN"/>
    <property type="match status" value="1"/>
</dbReference>
<keyword evidence="2" id="KW-1133">Transmembrane helix</keyword>
<dbReference type="OrthoDB" id="3501153at2759"/>
<dbReference type="AlphaFoldDB" id="A0A0D2BD19"/>
<accession>A0A0D2BD19</accession>
<evidence type="ECO:0000313" key="4">
    <source>
        <dbReference type="Proteomes" id="UP000053259"/>
    </source>
</evidence>
<protein>
    <submittedName>
        <fullName evidence="3">Uncharacterized protein</fullName>
    </submittedName>
</protein>
<evidence type="ECO:0000313" key="3">
    <source>
        <dbReference type="EMBL" id="KIW09344.1"/>
    </source>
</evidence>
<dbReference type="Proteomes" id="UP000053259">
    <property type="component" value="Unassembled WGS sequence"/>
</dbReference>
<dbReference type="InterPro" id="IPR053008">
    <property type="entry name" value="Phomopsin_biosynth_assoc"/>
</dbReference>
<gene>
    <name evidence="3" type="ORF">PV09_00245</name>
</gene>
<dbReference type="STRING" id="253628.A0A0D2BD19"/>
<feature type="compositionally biased region" description="Basic and acidic residues" evidence="1">
    <location>
        <begin position="21"/>
        <end position="33"/>
    </location>
</feature>
<dbReference type="HOGENOM" id="CLU_066042_6_1_1"/>
<dbReference type="RefSeq" id="XP_016219213.1">
    <property type="nucleotide sequence ID" value="XM_016352956.1"/>
</dbReference>
<keyword evidence="2" id="KW-0472">Membrane</keyword>
<reference evidence="3 4" key="1">
    <citation type="submission" date="2015-01" db="EMBL/GenBank/DDBJ databases">
        <title>The Genome Sequence of Ochroconis gallopava CBS43764.</title>
        <authorList>
            <consortium name="The Broad Institute Genomics Platform"/>
            <person name="Cuomo C."/>
            <person name="de Hoog S."/>
            <person name="Gorbushina A."/>
            <person name="Stielow B."/>
            <person name="Teixiera M."/>
            <person name="Abouelleil A."/>
            <person name="Chapman S.B."/>
            <person name="Priest M."/>
            <person name="Young S.K."/>
            <person name="Wortman J."/>
            <person name="Nusbaum C."/>
            <person name="Birren B."/>
        </authorList>
    </citation>
    <scope>NUCLEOTIDE SEQUENCE [LARGE SCALE GENOMIC DNA]</scope>
    <source>
        <strain evidence="3 4">CBS 43764</strain>
    </source>
</reference>
<name>A0A0D2BD19_9PEZI</name>
<sequence length="275" mass="30663">MSLADYYKSFKMYPASQSYKPYHDVSSEDASDHGEEEAFLEKPNGSQKKQSRYRRWFSRFGCCLINASVASCIFSAITTLLVLVLLLVSTKGEPLKIIKESAKTAFMGHKEAVPLHGHGAHDHGSAHANAGLVSCGSSPAEAKAMGCIFDVMSFAWTPPQCYDHETSQMYLNRNGPWIFYLDHNATQPLEFDTLSEHEVVWTEHSYHIVHCLYAWERGHMAMNKGKGTLIPSELGSIDHTRHCVDLLDDVGEAAAPAKKVNAIAYLVYDSCRELE</sequence>
<evidence type="ECO:0000256" key="1">
    <source>
        <dbReference type="SAM" id="MobiDB-lite"/>
    </source>
</evidence>
<proteinExistence type="predicted"/>
<dbReference type="GeneID" id="27308218"/>
<evidence type="ECO:0000256" key="2">
    <source>
        <dbReference type="SAM" id="Phobius"/>
    </source>
</evidence>
<keyword evidence="4" id="KW-1185">Reference proteome</keyword>
<dbReference type="InParanoid" id="A0A0D2BD19"/>